<accession>A0ABX1SQE3</accession>
<dbReference type="EMBL" id="JABBMI010000055">
    <property type="protein sequence ID" value="NMK54009.1"/>
    <property type="molecule type" value="Genomic_DNA"/>
</dbReference>
<proteinExistence type="predicted"/>
<dbReference type="RefSeq" id="WP_168992971.1">
    <property type="nucleotide sequence ID" value="NZ_JABBMI010000055.1"/>
</dbReference>
<dbReference type="Proteomes" id="UP000538955">
    <property type="component" value="Unassembled WGS sequence"/>
</dbReference>
<gene>
    <name evidence="1" type="ORF">HHM24_04480</name>
</gene>
<name>A0ABX1SQE3_STACP</name>
<comment type="caution">
    <text evidence="1">The sequence shown here is derived from an EMBL/GenBank/DDBJ whole genome shotgun (WGS) entry which is preliminary data.</text>
</comment>
<protein>
    <submittedName>
        <fullName evidence="1">Uncharacterized protein</fullName>
    </submittedName>
</protein>
<keyword evidence="2" id="KW-1185">Reference proteome</keyword>
<organism evidence="1 2">
    <name type="scientific">Staphylococcus capitis</name>
    <dbReference type="NCBI Taxonomy" id="29388"/>
    <lineage>
        <taxon>Bacteria</taxon>
        <taxon>Bacillati</taxon>
        <taxon>Bacillota</taxon>
        <taxon>Bacilli</taxon>
        <taxon>Bacillales</taxon>
        <taxon>Staphylococcaceae</taxon>
        <taxon>Staphylococcus</taxon>
    </lineage>
</organism>
<evidence type="ECO:0000313" key="1">
    <source>
        <dbReference type="EMBL" id="NMK54009.1"/>
    </source>
</evidence>
<sequence length="71" mass="8222">MKTIHRVELIKPSYFKASPLLIAKMAHNKLKSYSMNEEAEVVSSSITGKTSLEEAYEITSRYINWKPHYEC</sequence>
<evidence type="ECO:0000313" key="2">
    <source>
        <dbReference type="Proteomes" id="UP000538955"/>
    </source>
</evidence>
<reference evidence="1 2" key="1">
    <citation type="submission" date="2020-04" db="EMBL/GenBank/DDBJ databases">
        <title>The Epidemiology and Molecular Characteristics of Linezolid-Resistant Staphylococcus capitis in Huashan Hospital, Shanghai.</title>
        <authorList>
            <person name="Ding L."/>
            <person name="Li P."/>
            <person name="Yang Y."/>
            <person name="Lin D."/>
            <person name="Xu X."/>
        </authorList>
    </citation>
    <scope>NUCLEOTIDE SEQUENCE [LARGE SCALE GENOMIC DNA]</scope>
    <source>
        <strain evidence="1 2">17-84</strain>
    </source>
</reference>